<dbReference type="InterPro" id="IPR023214">
    <property type="entry name" value="HAD_sf"/>
</dbReference>
<dbReference type="InterPro" id="IPR036412">
    <property type="entry name" value="HAD-like_sf"/>
</dbReference>
<organism evidence="1 2">
    <name type="scientific">Streptococcus rupicaprae</name>
    <dbReference type="NCBI Taxonomy" id="759619"/>
    <lineage>
        <taxon>Bacteria</taxon>
        <taxon>Bacillati</taxon>
        <taxon>Bacillota</taxon>
        <taxon>Bacilli</taxon>
        <taxon>Lactobacillales</taxon>
        <taxon>Streptococcaceae</taxon>
        <taxon>Streptococcus</taxon>
    </lineage>
</organism>
<dbReference type="Gene3D" id="3.40.50.1000">
    <property type="entry name" value="HAD superfamily/HAD-like"/>
    <property type="match status" value="1"/>
</dbReference>
<evidence type="ECO:0000313" key="1">
    <source>
        <dbReference type="EMBL" id="MET3557897.1"/>
    </source>
</evidence>
<dbReference type="Gene3D" id="3.30.1240.10">
    <property type="match status" value="1"/>
</dbReference>
<name>A0ABV2FH68_9STRE</name>
<gene>
    <name evidence="1" type="ORF">ABID29_001009</name>
</gene>
<protein>
    <submittedName>
        <fullName evidence="1">Cof subfamily protein (Haloacid dehalogenase superfamily)</fullName>
    </submittedName>
</protein>
<accession>A0ABV2FH68</accession>
<dbReference type="RefSeq" id="WP_354364836.1">
    <property type="nucleotide sequence ID" value="NZ_JBEPLO010000009.1"/>
</dbReference>
<keyword evidence="2" id="KW-1185">Reference proteome</keyword>
<dbReference type="SFLD" id="SFLDS00003">
    <property type="entry name" value="Haloacid_Dehalogenase"/>
    <property type="match status" value="1"/>
</dbReference>
<dbReference type="PROSITE" id="PS01228">
    <property type="entry name" value="COF_1"/>
    <property type="match status" value="1"/>
</dbReference>
<dbReference type="SFLD" id="SFLDG01140">
    <property type="entry name" value="C2.B:_Phosphomannomutase_and_P"/>
    <property type="match status" value="1"/>
</dbReference>
<dbReference type="NCBIfam" id="TIGR01484">
    <property type="entry name" value="HAD-SF-IIB"/>
    <property type="match status" value="1"/>
</dbReference>
<dbReference type="Proteomes" id="UP001549122">
    <property type="component" value="Unassembled WGS sequence"/>
</dbReference>
<dbReference type="NCBIfam" id="TIGR00099">
    <property type="entry name" value="Cof-subfamily"/>
    <property type="match status" value="1"/>
</dbReference>
<dbReference type="CDD" id="cd07516">
    <property type="entry name" value="HAD_Pase"/>
    <property type="match status" value="1"/>
</dbReference>
<proteinExistence type="predicted"/>
<reference evidence="1 2" key="1">
    <citation type="submission" date="2024-06" db="EMBL/GenBank/DDBJ databases">
        <title>Genomic Encyclopedia of Type Strains, Phase IV (KMG-IV): sequencing the most valuable type-strain genomes for metagenomic binning, comparative biology and taxonomic classification.</title>
        <authorList>
            <person name="Goeker M."/>
        </authorList>
    </citation>
    <scope>NUCLEOTIDE SEQUENCE [LARGE SCALE GENOMIC DNA]</scope>
    <source>
        <strain evidence="1 2">DSM 28303</strain>
    </source>
</reference>
<comment type="caution">
    <text evidence="1">The sequence shown here is derived from an EMBL/GenBank/DDBJ whole genome shotgun (WGS) entry which is preliminary data.</text>
</comment>
<dbReference type="EMBL" id="JBEPLO010000009">
    <property type="protein sequence ID" value="MET3557897.1"/>
    <property type="molecule type" value="Genomic_DNA"/>
</dbReference>
<dbReference type="InterPro" id="IPR006379">
    <property type="entry name" value="HAD-SF_hydro_IIB"/>
</dbReference>
<dbReference type="InterPro" id="IPR000150">
    <property type="entry name" value="Cof"/>
</dbReference>
<evidence type="ECO:0000313" key="2">
    <source>
        <dbReference type="Proteomes" id="UP001549122"/>
    </source>
</evidence>
<dbReference type="PROSITE" id="PS01229">
    <property type="entry name" value="COF_2"/>
    <property type="match status" value="1"/>
</dbReference>
<dbReference type="PANTHER" id="PTHR10000:SF8">
    <property type="entry name" value="HAD SUPERFAMILY HYDROLASE-LIKE, TYPE 3"/>
    <property type="match status" value="1"/>
</dbReference>
<dbReference type="PANTHER" id="PTHR10000">
    <property type="entry name" value="PHOSPHOSERINE PHOSPHATASE"/>
    <property type="match status" value="1"/>
</dbReference>
<dbReference type="SFLD" id="SFLDG01144">
    <property type="entry name" value="C2.B.4:_PGP_Like"/>
    <property type="match status" value="1"/>
</dbReference>
<dbReference type="SUPFAM" id="SSF56784">
    <property type="entry name" value="HAD-like"/>
    <property type="match status" value="1"/>
</dbReference>
<sequence length="276" mass="29636">MSQQSIKLIAIDMDGTLLNSQKELTQETIEALHQAVAKGVKVVLCTGRPKPGVVSYIDQLGLGEDDEYAILDNGCTVYQTKDWSLLAHQSLTPTEMAELVAAAEGYPEISVTFFDADHYFIIGEEIPELVAYDAGLVFTSPVPVTLEQVQSSSVPIFQGMFMGEAPALDRFQAEQGEALSQAFSTVRSQSYIYEALPLGTTKAKGLLNLTQHLGIAPEEVMAIGDAANDLEMLAFAGWSVAMGNASDEVKAVADAITSSNDEAGVARAIEKWVINI</sequence>
<dbReference type="Pfam" id="PF08282">
    <property type="entry name" value="Hydrolase_3"/>
    <property type="match status" value="1"/>
</dbReference>